<evidence type="ECO:0000313" key="1">
    <source>
        <dbReference type="EMBL" id="KAI3751237.1"/>
    </source>
</evidence>
<gene>
    <name evidence="1" type="ORF">L2E82_22285</name>
</gene>
<accession>A0ACB9DXD6</accession>
<reference evidence="2" key="1">
    <citation type="journal article" date="2022" name="Mol. Ecol. Resour.">
        <title>The genomes of chicory, endive, great burdock and yacon provide insights into Asteraceae palaeo-polyploidization history and plant inulin production.</title>
        <authorList>
            <person name="Fan W."/>
            <person name="Wang S."/>
            <person name="Wang H."/>
            <person name="Wang A."/>
            <person name="Jiang F."/>
            <person name="Liu H."/>
            <person name="Zhao H."/>
            <person name="Xu D."/>
            <person name="Zhang Y."/>
        </authorList>
    </citation>
    <scope>NUCLEOTIDE SEQUENCE [LARGE SCALE GENOMIC DNA]</scope>
    <source>
        <strain evidence="2">cv. Punajuju</strain>
    </source>
</reference>
<evidence type="ECO:0000313" key="2">
    <source>
        <dbReference type="Proteomes" id="UP001055811"/>
    </source>
</evidence>
<proteinExistence type="predicted"/>
<keyword evidence="2" id="KW-1185">Reference proteome</keyword>
<comment type="caution">
    <text evidence="1">The sequence shown here is derived from an EMBL/GenBank/DDBJ whole genome shotgun (WGS) entry which is preliminary data.</text>
</comment>
<sequence length="164" mass="18843">MRDDGPVLYNTKLTQTSTSPLEKNFLSPNFMANMANDVFTESRVRSEMEGPGVIKNKTIHLSESGEQTPCTEEIMEEERHDNFQIVRKHQKERRITRSQTKQLMNKEVNRLREAIYSSQDEQSSVSAGISQRMDEVGYLCGFKRANGNRNNWNKKENGAKKGNI</sequence>
<name>A0ACB9DXD6_CICIN</name>
<dbReference type="EMBL" id="CM042012">
    <property type="protein sequence ID" value="KAI3751237.1"/>
    <property type="molecule type" value="Genomic_DNA"/>
</dbReference>
<dbReference type="Proteomes" id="UP001055811">
    <property type="component" value="Linkage Group LG04"/>
</dbReference>
<protein>
    <submittedName>
        <fullName evidence="1">Uncharacterized protein</fullName>
    </submittedName>
</protein>
<reference evidence="1 2" key="2">
    <citation type="journal article" date="2022" name="Mol. Ecol. Resour.">
        <title>The genomes of chicory, endive, great burdock and yacon provide insights into Asteraceae paleo-polyploidization history and plant inulin production.</title>
        <authorList>
            <person name="Fan W."/>
            <person name="Wang S."/>
            <person name="Wang H."/>
            <person name="Wang A."/>
            <person name="Jiang F."/>
            <person name="Liu H."/>
            <person name="Zhao H."/>
            <person name="Xu D."/>
            <person name="Zhang Y."/>
        </authorList>
    </citation>
    <scope>NUCLEOTIDE SEQUENCE [LARGE SCALE GENOMIC DNA]</scope>
    <source>
        <strain evidence="2">cv. Punajuju</strain>
        <tissue evidence="1">Leaves</tissue>
    </source>
</reference>
<organism evidence="1 2">
    <name type="scientific">Cichorium intybus</name>
    <name type="common">Chicory</name>
    <dbReference type="NCBI Taxonomy" id="13427"/>
    <lineage>
        <taxon>Eukaryota</taxon>
        <taxon>Viridiplantae</taxon>
        <taxon>Streptophyta</taxon>
        <taxon>Embryophyta</taxon>
        <taxon>Tracheophyta</taxon>
        <taxon>Spermatophyta</taxon>
        <taxon>Magnoliopsida</taxon>
        <taxon>eudicotyledons</taxon>
        <taxon>Gunneridae</taxon>
        <taxon>Pentapetalae</taxon>
        <taxon>asterids</taxon>
        <taxon>campanulids</taxon>
        <taxon>Asterales</taxon>
        <taxon>Asteraceae</taxon>
        <taxon>Cichorioideae</taxon>
        <taxon>Cichorieae</taxon>
        <taxon>Cichoriinae</taxon>
        <taxon>Cichorium</taxon>
    </lineage>
</organism>